<evidence type="ECO:0000256" key="2">
    <source>
        <dbReference type="ARBA" id="ARBA00022801"/>
    </source>
</evidence>
<keyword evidence="5" id="KW-0808">Transferase</keyword>
<dbReference type="Pfam" id="PF02626">
    <property type="entry name" value="CT_A_B"/>
    <property type="match status" value="1"/>
</dbReference>
<dbReference type="PANTHER" id="PTHR43309">
    <property type="entry name" value="5-OXOPROLINASE SUBUNIT C"/>
    <property type="match status" value="1"/>
</dbReference>
<dbReference type="Gene3D" id="2.40.100.10">
    <property type="entry name" value="Cyclophilin-like"/>
    <property type="match status" value="1"/>
</dbReference>
<dbReference type="SMART" id="SM00797">
    <property type="entry name" value="AHS2"/>
    <property type="match status" value="1"/>
</dbReference>
<dbReference type="Proteomes" id="UP000319209">
    <property type="component" value="Chromosome"/>
</dbReference>
<dbReference type="InterPro" id="IPR029000">
    <property type="entry name" value="Cyclophilin-like_dom_sf"/>
</dbReference>
<evidence type="ECO:0000256" key="1">
    <source>
        <dbReference type="ARBA" id="ARBA00022741"/>
    </source>
</evidence>
<gene>
    <name evidence="5" type="ORF">FNB79_13230</name>
</gene>
<dbReference type="RefSeq" id="WP_143381764.1">
    <property type="nucleotide sequence ID" value="NZ_CP041637.1"/>
</dbReference>
<evidence type="ECO:0000256" key="3">
    <source>
        <dbReference type="ARBA" id="ARBA00022840"/>
    </source>
</evidence>
<dbReference type="KEGG" id="fop:FNB79_13230"/>
<keyword evidence="3" id="KW-0067">ATP-binding</keyword>
<dbReference type="GO" id="GO:0016787">
    <property type="term" value="F:hydrolase activity"/>
    <property type="evidence" value="ECO:0007669"/>
    <property type="project" value="UniProtKB-KW"/>
</dbReference>
<keyword evidence="1" id="KW-0547">Nucleotide-binding</keyword>
<dbReference type="InterPro" id="IPR003778">
    <property type="entry name" value="CT_A_B"/>
</dbReference>
<dbReference type="GO" id="GO:0016740">
    <property type="term" value="F:transferase activity"/>
    <property type="evidence" value="ECO:0007669"/>
    <property type="project" value="UniProtKB-KW"/>
</dbReference>
<keyword evidence="2" id="KW-0378">Hydrolase</keyword>
<evidence type="ECO:0000313" key="5">
    <source>
        <dbReference type="EMBL" id="QDO94889.1"/>
    </source>
</evidence>
<reference evidence="5 6" key="1">
    <citation type="submission" date="2019-07" db="EMBL/GenBank/DDBJ databases">
        <title>Genome sequencing for Formosa sp. PS13.</title>
        <authorList>
            <person name="Park S.-J."/>
        </authorList>
    </citation>
    <scope>NUCLEOTIDE SEQUENCE [LARGE SCALE GENOMIC DNA]</scope>
    <source>
        <strain evidence="5 6">PS13</strain>
    </source>
</reference>
<dbReference type="InterPro" id="IPR052708">
    <property type="entry name" value="PxpC"/>
</dbReference>
<sequence>MIKVLKPGLYATVQDLGRFGFHDYGVPNSGVMDEYAMKIANVRLGNNVNDAVIEMSMIGGVFQFENDTLISISGADMQPKLNNITIDTNKAIYIKAGDILSFSRAITGFRTYIAVKGGIKTPIVMQSRSMYKGVTKQQHLVKNDILPIAVYNSGANSAHATLKVDLGYINSATLSAYKGPEFELLTDKQQQLLVTLTFSISKLNNRMAYQLTEPLNHNLDAIITAPVLPGTVQLTPSGTLIVLMKDCQVTGGYPRVLQLQQNSLNTLAQKQTGQQFSFKLL</sequence>
<dbReference type="AlphaFoldDB" id="A0A516GTN3"/>
<dbReference type="OrthoDB" id="9782422at2"/>
<keyword evidence="6" id="KW-1185">Reference proteome</keyword>
<name>A0A516GTN3_9FLAO</name>
<dbReference type="GO" id="GO:0005524">
    <property type="term" value="F:ATP binding"/>
    <property type="evidence" value="ECO:0007669"/>
    <property type="project" value="UniProtKB-KW"/>
</dbReference>
<protein>
    <submittedName>
        <fullName evidence="5">Biotin-dependent carboxyltransferase family protein</fullName>
    </submittedName>
</protein>
<accession>A0A516GTN3</accession>
<dbReference type="PANTHER" id="PTHR43309:SF5">
    <property type="entry name" value="5-OXOPROLINASE SUBUNIT C"/>
    <property type="match status" value="1"/>
</dbReference>
<evidence type="ECO:0000313" key="6">
    <source>
        <dbReference type="Proteomes" id="UP000319209"/>
    </source>
</evidence>
<organism evidence="5 6">
    <name type="scientific">Formosa sediminum</name>
    <dbReference type="NCBI Taxonomy" id="2594004"/>
    <lineage>
        <taxon>Bacteria</taxon>
        <taxon>Pseudomonadati</taxon>
        <taxon>Bacteroidota</taxon>
        <taxon>Flavobacteriia</taxon>
        <taxon>Flavobacteriales</taxon>
        <taxon>Flavobacteriaceae</taxon>
        <taxon>Formosa</taxon>
    </lineage>
</organism>
<proteinExistence type="predicted"/>
<evidence type="ECO:0000259" key="4">
    <source>
        <dbReference type="SMART" id="SM00797"/>
    </source>
</evidence>
<dbReference type="EMBL" id="CP041637">
    <property type="protein sequence ID" value="QDO94889.1"/>
    <property type="molecule type" value="Genomic_DNA"/>
</dbReference>
<feature type="domain" description="Carboxyltransferase" evidence="4">
    <location>
        <begin position="23"/>
        <end position="281"/>
    </location>
</feature>